<dbReference type="Gene3D" id="3.30.43.10">
    <property type="entry name" value="Uridine Diphospho-n-acetylenolpyruvylglucosamine Reductase, domain 2"/>
    <property type="match status" value="1"/>
</dbReference>
<protein>
    <submittedName>
        <fullName evidence="6">Hydroxyacid dehydrogenase</fullName>
    </submittedName>
</protein>
<dbReference type="SUPFAM" id="SSF56176">
    <property type="entry name" value="FAD-binding/transporter-associated domain-like"/>
    <property type="match status" value="1"/>
</dbReference>
<dbReference type="PANTHER" id="PTHR43716:SF2">
    <property type="entry name" value="BLL6224 PROTEIN"/>
    <property type="match status" value="1"/>
</dbReference>
<evidence type="ECO:0000313" key="6">
    <source>
        <dbReference type="EMBL" id="AML50270.1"/>
    </source>
</evidence>
<feature type="domain" description="FAD-binding PCMH-type" evidence="5">
    <location>
        <begin position="37"/>
        <end position="218"/>
    </location>
</feature>
<dbReference type="Gene3D" id="3.30.465.10">
    <property type="match status" value="1"/>
</dbReference>
<dbReference type="Pfam" id="PF01565">
    <property type="entry name" value="FAD_binding_4"/>
    <property type="match status" value="1"/>
</dbReference>
<reference evidence="6 7" key="1">
    <citation type="submission" date="2016-02" db="EMBL/GenBank/DDBJ databases">
        <title>Complete genome sequence of Halocynthiibacter arcticus PAMC 20958t from arctic marine sediment.</title>
        <authorList>
            <person name="Lee Y.M."/>
            <person name="Baek K."/>
            <person name="Lee H.K."/>
            <person name="Shin S.C."/>
        </authorList>
    </citation>
    <scope>NUCLEOTIDE SEQUENCE [LARGE SCALE GENOMIC DNA]</scope>
    <source>
        <strain evidence="6">PAMC 20958</strain>
    </source>
</reference>
<dbReference type="RefSeq" id="WP_039001464.1">
    <property type="nucleotide sequence ID" value="NZ_CP014327.1"/>
</dbReference>
<evidence type="ECO:0000256" key="1">
    <source>
        <dbReference type="ARBA" id="ARBA00001974"/>
    </source>
</evidence>
<dbReference type="Proteomes" id="UP000070371">
    <property type="component" value="Chromosome"/>
</dbReference>
<dbReference type="PROSITE" id="PS51387">
    <property type="entry name" value="FAD_PCMH"/>
    <property type="match status" value="1"/>
</dbReference>
<dbReference type="GO" id="GO:0022904">
    <property type="term" value="P:respiratory electron transport chain"/>
    <property type="evidence" value="ECO:0007669"/>
    <property type="project" value="TreeGrafter"/>
</dbReference>
<sequence length="473" mass="50390">MLNPLTNDFVEKLSAMLPDKALRLATPADVEEPRGRYIGLGTHVATPSTVEEVSKIITACNAARIGVIPFGGGTGLVGGQVAPQGPLPLILSLERMTQIRATYPQENVLIAEAGAILANVQSAAQAVDRLFPLSLASEGSCRIGGNLATNAGGLNVLRYGNTRDLCLGLEVVLPSGQIWNGLTRLRKDNTGFDLRNLMIGSEGALGVITAAALKLYPRPAENGTGVFVVEDPTAALALLNLAQTIAPSEVSAFELIHKTGLEFLSEKLPDVRQPFENKPEWMVLIDLGTARGRDPDALLERLFEEGHAAGLISDGAIAQNEAQRRQFWEVRERIPQANKAIGSIVSHDVSLPLGSIAAFVTEGLARLAKLGDMRVNCFGHLGDGNLHFNAFPARGRDRHEYDAIRDDIQRCVHDLVSEMGGSISAEHGIGRLKAKDLAHYGDPGKLAAMRAIKTALDPNGIMNPGAVIGSLNV</sequence>
<evidence type="ECO:0000256" key="3">
    <source>
        <dbReference type="ARBA" id="ARBA00022630"/>
    </source>
</evidence>
<organism evidence="6 7">
    <name type="scientific">Falsihalocynthiibacter arcticus</name>
    <dbReference type="NCBI Taxonomy" id="1579316"/>
    <lineage>
        <taxon>Bacteria</taxon>
        <taxon>Pseudomonadati</taxon>
        <taxon>Pseudomonadota</taxon>
        <taxon>Alphaproteobacteria</taxon>
        <taxon>Rhodobacterales</taxon>
        <taxon>Roseobacteraceae</taxon>
        <taxon>Falsihalocynthiibacter</taxon>
    </lineage>
</organism>
<dbReference type="GO" id="GO:0071949">
    <property type="term" value="F:FAD binding"/>
    <property type="evidence" value="ECO:0007669"/>
    <property type="project" value="InterPro"/>
</dbReference>
<evidence type="ECO:0000256" key="2">
    <source>
        <dbReference type="ARBA" id="ARBA00008000"/>
    </source>
</evidence>
<dbReference type="InterPro" id="IPR016167">
    <property type="entry name" value="FAD-bd_PCMH_sub1"/>
</dbReference>
<evidence type="ECO:0000313" key="7">
    <source>
        <dbReference type="Proteomes" id="UP000070371"/>
    </source>
</evidence>
<dbReference type="EMBL" id="CP014327">
    <property type="protein sequence ID" value="AML50270.1"/>
    <property type="molecule type" value="Genomic_DNA"/>
</dbReference>
<dbReference type="InterPro" id="IPR004113">
    <property type="entry name" value="FAD-bd_oxidored_4_C"/>
</dbReference>
<evidence type="ECO:0000259" key="5">
    <source>
        <dbReference type="PROSITE" id="PS51387"/>
    </source>
</evidence>
<dbReference type="AlphaFoldDB" id="A0A126UW39"/>
<dbReference type="InterPro" id="IPR016166">
    <property type="entry name" value="FAD-bd_PCMH"/>
</dbReference>
<dbReference type="OrthoDB" id="9811557at2"/>
<gene>
    <name evidence="6" type="ORF">RC74_02410</name>
</gene>
<proteinExistence type="inferred from homology"/>
<dbReference type="InterPro" id="IPR016169">
    <property type="entry name" value="FAD-bd_PCMH_sub2"/>
</dbReference>
<dbReference type="InterPro" id="IPR016171">
    <property type="entry name" value="Vanillyl_alc_oxidase_C-sub2"/>
</dbReference>
<comment type="cofactor">
    <cofactor evidence="1">
        <name>FAD</name>
        <dbReference type="ChEBI" id="CHEBI:57692"/>
    </cofactor>
</comment>
<dbReference type="Gene3D" id="1.10.45.10">
    <property type="entry name" value="Vanillyl-alcohol Oxidase, Chain A, domain 4"/>
    <property type="match status" value="1"/>
</dbReference>
<dbReference type="FunFam" id="1.10.45.10:FF:000001">
    <property type="entry name" value="D-lactate dehydrogenase mitochondrial"/>
    <property type="match status" value="1"/>
</dbReference>
<dbReference type="STRING" id="1579316.RC74_02410"/>
<keyword evidence="4" id="KW-0274">FAD</keyword>
<dbReference type="Gene3D" id="3.30.70.2190">
    <property type="match status" value="1"/>
</dbReference>
<dbReference type="InterPro" id="IPR036318">
    <property type="entry name" value="FAD-bd_PCMH-like_sf"/>
</dbReference>
<keyword evidence="7" id="KW-1185">Reference proteome</keyword>
<keyword evidence="3" id="KW-0285">Flavoprotein</keyword>
<dbReference type="InterPro" id="IPR051264">
    <property type="entry name" value="FAD-oxidored/transferase_4"/>
</dbReference>
<dbReference type="SUPFAM" id="SSF55103">
    <property type="entry name" value="FAD-linked oxidases, C-terminal domain"/>
    <property type="match status" value="1"/>
</dbReference>
<dbReference type="InterPro" id="IPR016164">
    <property type="entry name" value="FAD-linked_Oxase-like_C"/>
</dbReference>
<dbReference type="InterPro" id="IPR006094">
    <property type="entry name" value="Oxid_FAD_bind_N"/>
</dbReference>
<dbReference type="GO" id="GO:0003824">
    <property type="term" value="F:catalytic activity"/>
    <property type="evidence" value="ECO:0007669"/>
    <property type="project" value="InterPro"/>
</dbReference>
<dbReference type="Gene3D" id="3.30.70.2740">
    <property type="match status" value="1"/>
</dbReference>
<name>A0A126UW39_9RHOB</name>
<accession>A0A126UW39</accession>
<comment type="similarity">
    <text evidence="2">Belongs to the FAD-binding oxidoreductase/transferase type 4 family.</text>
</comment>
<dbReference type="KEGG" id="hat:RC74_02410"/>
<evidence type="ECO:0000256" key="4">
    <source>
        <dbReference type="ARBA" id="ARBA00022827"/>
    </source>
</evidence>
<dbReference type="PANTHER" id="PTHR43716">
    <property type="entry name" value="D-2-HYDROXYGLUTARATE DEHYDROGENASE, MITOCHONDRIAL"/>
    <property type="match status" value="1"/>
</dbReference>
<dbReference type="Pfam" id="PF02913">
    <property type="entry name" value="FAD-oxidase_C"/>
    <property type="match status" value="1"/>
</dbReference>